<gene>
    <name evidence="3" type="ORF">JKIAZH3_G553</name>
</gene>
<dbReference type="Proteomes" id="UP000836402">
    <property type="component" value="Unassembled WGS sequence"/>
</dbReference>
<proteinExistence type="predicted"/>
<feature type="transmembrane region" description="Helical" evidence="1">
    <location>
        <begin position="56"/>
        <end position="77"/>
    </location>
</feature>
<name>A0ABN7IM76_9BASI</name>
<keyword evidence="1" id="KW-0812">Transmembrane</keyword>
<keyword evidence="2" id="KW-0732">Signal</keyword>
<keyword evidence="1" id="KW-0472">Membrane</keyword>
<evidence type="ECO:0000256" key="2">
    <source>
        <dbReference type="SAM" id="SignalP"/>
    </source>
</evidence>
<comment type="caution">
    <text evidence="3">The sequence shown here is derived from an EMBL/GenBank/DDBJ whole genome shotgun (WGS) entry which is preliminary data.</text>
</comment>
<feature type="transmembrane region" description="Helical" evidence="1">
    <location>
        <begin position="120"/>
        <end position="142"/>
    </location>
</feature>
<evidence type="ECO:0000313" key="4">
    <source>
        <dbReference type="Proteomes" id="UP000836402"/>
    </source>
</evidence>
<protein>
    <submittedName>
        <fullName evidence="3">Uncharacterized protein</fullName>
    </submittedName>
</protein>
<evidence type="ECO:0000313" key="3">
    <source>
        <dbReference type="EMBL" id="CAD6902750.1"/>
    </source>
</evidence>
<organism evidence="3 4">
    <name type="scientific">Tilletia caries</name>
    <name type="common">wheat bunt fungus</name>
    <dbReference type="NCBI Taxonomy" id="13290"/>
    <lineage>
        <taxon>Eukaryota</taxon>
        <taxon>Fungi</taxon>
        <taxon>Dikarya</taxon>
        <taxon>Basidiomycota</taxon>
        <taxon>Ustilaginomycotina</taxon>
        <taxon>Exobasidiomycetes</taxon>
        <taxon>Tilletiales</taxon>
        <taxon>Tilletiaceae</taxon>
        <taxon>Tilletia</taxon>
    </lineage>
</organism>
<keyword evidence="4" id="KW-1185">Reference proteome</keyword>
<feature type="non-terminal residue" evidence="3">
    <location>
        <position position="1"/>
    </location>
</feature>
<feature type="signal peptide" evidence="2">
    <location>
        <begin position="1"/>
        <end position="25"/>
    </location>
</feature>
<feature type="transmembrane region" description="Helical" evidence="1">
    <location>
        <begin position="180"/>
        <end position="200"/>
    </location>
</feature>
<feature type="chain" id="PRO_5046924216" evidence="2">
    <location>
        <begin position="26"/>
        <end position="210"/>
    </location>
</feature>
<keyword evidence="1" id="KW-1133">Transmembrane helix</keyword>
<sequence length="210" mass="22785">LSLQNTMRSRLLVTAFMLATSFVSGTSNHVHQDTFPSESTADPPTAIKARDWADLAIAATGFATSLGFLGVTGQFYMKTYGKRSTDQEDERHRVFPLIFRLPQAPASLPEVSKRADPYPVILGGLCIVLSGSGLAATSIAHVKLLNVFGSKKTRRDMPDLDRRVDIDKISPDTLAKGLELLATSVSMLSIPLIFGNVMAIGRKPDNTTQH</sequence>
<accession>A0ABN7IM76</accession>
<reference evidence="3" key="1">
    <citation type="submission" date="2020-10" db="EMBL/GenBank/DDBJ databases">
        <authorList>
            <person name="Sedaghatjoo S."/>
        </authorList>
    </citation>
    <scope>NUCLEOTIDE SEQUENCE</scope>
    <source>
        <strain evidence="3">AZH3</strain>
    </source>
</reference>
<dbReference type="EMBL" id="CAJHJG010000471">
    <property type="protein sequence ID" value="CAD6902750.1"/>
    <property type="molecule type" value="Genomic_DNA"/>
</dbReference>
<evidence type="ECO:0000256" key="1">
    <source>
        <dbReference type="SAM" id="Phobius"/>
    </source>
</evidence>